<dbReference type="GO" id="GO:0008168">
    <property type="term" value="F:methyltransferase activity"/>
    <property type="evidence" value="ECO:0007669"/>
    <property type="project" value="UniProtKB-KW"/>
</dbReference>
<dbReference type="EMBL" id="PDKN01000005">
    <property type="protein sequence ID" value="RXJ56476.1"/>
    <property type="molecule type" value="Genomic_DNA"/>
</dbReference>
<feature type="domain" description="Methyltransferase" evidence="1">
    <location>
        <begin position="60"/>
        <end position="156"/>
    </location>
</feature>
<comment type="caution">
    <text evidence="2">The sequence shown here is derived from an EMBL/GenBank/DDBJ whole genome shotgun (WGS) entry which is preliminary data.</text>
</comment>
<dbReference type="RefSeq" id="WP_128996452.1">
    <property type="nucleotide sequence ID" value="NZ_PDKN01000005.1"/>
</dbReference>
<name>A0A4Q0XPN5_9BACT</name>
<dbReference type="InterPro" id="IPR025714">
    <property type="entry name" value="Methyltranfer_dom"/>
</dbReference>
<reference evidence="2 3" key="1">
    <citation type="submission" date="2017-10" db="EMBL/GenBank/DDBJ databases">
        <title>Genomics of the genus Arcobacter.</title>
        <authorList>
            <person name="Perez-Cataluna A."/>
            <person name="Figueras M.J."/>
        </authorList>
    </citation>
    <scope>NUCLEOTIDE SEQUENCE [LARGE SCALE GENOMIC DNA]</scope>
    <source>
        <strain evidence="2 3">CECT 8987</strain>
    </source>
</reference>
<evidence type="ECO:0000313" key="2">
    <source>
        <dbReference type="EMBL" id="RXJ56476.1"/>
    </source>
</evidence>
<dbReference type="Pfam" id="PF13847">
    <property type="entry name" value="Methyltransf_31"/>
    <property type="match status" value="1"/>
</dbReference>
<gene>
    <name evidence="2" type="ORF">CRV04_08675</name>
</gene>
<dbReference type="Proteomes" id="UP000290657">
    <property type="component" value="Unassembled WGS sequence"/>
</dbReference>
<keyword evidence="2" id="KW-0808">Transferase</keyword>
<accession>A0A4Q0XPN5</accession>
<dbReference type="SUPFAM" id="SSF53335">
    <property type="entry name" value="S-adenosyl-L-methionine-dependent methyltransferases"/>
    <property type="match status" value="1"/>
</dbReference>
<evidence type="ECO:0000259" key="1">
    <source>
        <dbReference type="Pfam" id="PF13847"/>
    </source>
</evidence>
<dbReference type="CDD" id="cd02440">
    <property type="entry name" value="AdoMet_MTases"/>
    <property type="match status" value="1"/>
</dbReference>
<dbReference type="InterPro" id="IPR029063">
    <property type="entry name" value="SAM-dependent_MTases_sf"/>
</dbReference>
<evidence type="ECO:0000313" key="3">
    <source>
        <dbReference type="Proteomes" id="UP000290657"/>
    </source>
</evidence>
<dbReference type="AlphaFoldDB" id="A0A4Q0XPN5"/>
<keyword evidence="2" id="KW-0489">Methyltransferase</keyword>
<organism evidence="2 3">
    <name type="scientific">Candidatus Marinarcus aquaticus</name>
    <dbReference type="NCBI Taxonomy" id="2044504"/>
    <lineage>
        <taxon>Bacteria</taxon>
        <taxon>Pseudomonadati</taxon>
        <taxon>Campylobacterota</taxon>
        <taxon>Epsilonproteobacteria</taxon>
        <taxon>Campylobacterales</taxon>
        <taxon>Arcobacteraceae</taxon>
        <taxon>Candidatus Marinarcus</taxon>
    </lineage>
</organism>
<proteinExistence type="predicted"/>
<sequence>MNYQDIDFNELYKKQKQASTFKLKDRQAWNKKAPSMNKKIHKSIYNDELLSHINFDECSSFLDVGCGVGNISIKAAQKVKQVYALDYSDVMLELLNENMQKQSVQNISPIQASWEDDWKDIPEADIVLASRSMEVVDMKDALTKINAKAKKRVYITYKVGGSFVDKKILKVLNKQIFDKPDYIYVLNILYGMGINPTLTYLKSEGRREQYDSKENFIKSVQWSLDTLTSQEIEKLEDYYDGLDDEDAQAEQYNYWALIAWEK</sequence>
<dbReference type="GO" id="GO:0032259">
    <property type="term" value="P:methylation"/>
    <property type="evidence" value="ECO:0007669"/>
    <property type="project" value="UniProtKB-KW"/>
</dbReference>
<dbReference type="OrthoDB" id="21342at2"/>
<protein>
    <submittedName>
        <fullName evidence="2">SAM-dependent methyltransferase</fullName>
    </submittedName>
</protein>
<dbReference type="Gene3D" id="3.40.50.150">
    <property type="entry name" value="Vaccinia Virus protein VP39"/>
    <property type="match status" value="1"/>
</dbReference>
<keyword evidence="3" id="KW-1185">Reference proteome</keyword>